<dbReference type="KEGG" id="psuu:Psuf_045110"/>
<feature type="chain" id="PRO_5039072179" description="DUF6923 domain-containing protein" evidence="2">
    <location>
        <begin position="26"/>
        <end position="407"/>
    </location>
</feature>
<dbReference type="Gene3D" id="2.130.10.10">
    <property type="entry name" value="YVTN repeat-like/Quinoprotein amine dehydrogenase"/>
    <property type="match status" value="1"/>
</dbReference>
<evidence type="ECO:0000256" key="2">
    <source>
        <dbReference type="SAM" id="SignalP"/>
    </source>
</evidence>
<dbReference type="RefSeq" id="WP_173158776.1">
    <property type="nucleotide sequence ID" value="NZ_AP022871.1"/>
</dbReference>
<evidence type="ECO:0000313" key="5">
    <source>
        <dbReference type="Proteomes" id="UP000503011"/>
    </source>
</evidence>
<dbReference type="InterPro" id="IPR015943">
    <property type="entry name" value="WD40/YVTN_repeat-like_dom_sf"/>
</dbReference>
<feature type="compositionally biased region" description="Basic and acidic residues" evidence="1">
    <location>
        <begin position="121"/>
        <end position="135"/>
    </location>
</feature>
<feature type="compositionally biased region" description="Pro residues" evidence="1">
    <location>
        <begin position="292"/>
        <end position="350"/>
    </location>
</feature>
<dbReference type="Proteomes" id="UP000503011">
    <property type="component" value="Chromosome"/>
</dbReference>
<keyword evidence="2" id="KW-0732">Signal</keyword>
<evidence type="ECO:0000259" key="3">
    <source>
        <dbReference type="Pfam" id="PF21959"/>
    </source>
</evidence>
<feature type="region of interest" description="Disordered" evidence="1">
    <location>
        <begin position="285"/>
        <end position="370"/>
    </location>
</feature>
<reference evidence="4 5" key="2">
    <citation type="submission" date="2020-03" db="EMBL/GenBank/DDBJ databases">
        <authorList>
            <person name="Ichikawa N."/>
            <person name="Kimura A."/>
            <person name="Kitahashi Y."/>
            <person name="Uohara A."/>
        </authorList>
    </citation>
    <scope>NUCLEOTIDE SEQUENCE [LARGE SCALE GENOMIC DNA]</scope>
    <source>
        <strain evidence="4 5">NBRC 105367</strain>
    </source>
</reference>
<feature type="region of interest" description="Disordered" evidence="1">
    <location>
        <begin position="110"/>
        <end position="140"/>
    </location>
</feature>
<gene>
    <name evidence="4" type="ORF">Psuf_045110</name>
</gene>
<sequence>MRKRHVTFRIVPLLAALLVSGGGLALVAPAAAARPKSTVEGYPSRCTGGLYQVHTVRKHRSSTLVAIDPGTGQVRRSADLDHAVNAIGYDPAQGLFVGVATRRGGHPIGDGGHIVTITPEGETRDLGPVRGDDSPQRTVPVGGAYSGTVVDGRLHLLLDGALVAVDVRQRGQTFLRVVRRLDLPRLPSFGDWDARPGDGGLYAVTTQGPGPSRLVRVDPDSGAVTETPVPALPGGGFYGAVAFDDTGTHLYATDNNHAGALYRIALDGTATRLARGSGLLGSDAAWCRGPRPDPPAPAPATAPVPPRPPAAPPIVAPPAAPRPVPPPEAAPVTTPPATTPPATTAPPSPAPVAAVKATRERTAVAAAPEDDHRTTTVRWGMVLLVLGLGGVAFARPVAKPIAKVRVR</sequence>
<reference evidence="4 5" key="1">
    <citation type="submission" date="2020-03" db="EMBL/GenBank/DDBJ databases">
        <title>Whole genome shotgun sequence of Phytohabitans suffuscus NBRC 105367.</title>
        <authorList>
            <person name="Komaki H."/>
            <person name="Tamura T."/>
        </authorList>
    </citation>
    <scope>NUCLEOTIDE SEQUENCE [LARGE SCALE GENOMIC DNA]</scope>
    <source>
        <strain evidence="4 5">NBRC 105367</strain>
    </source>
</reference>
<dbReference type="Pfam" id="PF21959">
    <property type="entry name" value="DUF6923"/>
    <property type="match status" value="1"/>
</dbReference>
<evidence type="ECO:0000256" key="1">
    <source>
        <dbReference type="SAM" id="MobiDB-lite"/>
    </source>
</evidence>
<accession>A0A6F8YMK3</accession>
<protein>
    <recommendedName>
        <fullName evidence="3">DUF6923 domain-containing protein</fullName>
    </recommendedName>
</protein>
<proteinExistence type="predicted"/>
<dbReference type="InterPro" id="IPR011044">
    <property type="entry name" value="Quino_amine_DH_bsu"/>
</dbReference>
<organism evidence="4 5">
    <name type="scientific">Phytohabitans suffuscus</name>
    <dbReference type="NCBI Taxonomy" id="624315"/>
    <lineage>
        <taxon>Bacteria</taxon>
        <taxon>Bacillati</taxon>
        <taxon>Actinomycetota</taxon>
        <taxon>Actinomycetes</taxon>
        <taxon>Micromonosporales</taxon>
        <taxon>Micromonosporaceae</taxon>
    </lineage>
</organism>
<feature type="signal peptide" evidence="2">
    <location>
        <begin position="1"/>
        <end position="25"/>
    </location>
</feature>
<dbReference type="InterPro" id="IPR054215">
    <property type="entry name" value="DUF6923"/>
</dbReference>
<dbReference type="EMBL" id="AP022871">
    <property type="protein sequence ID" value="BCB87198.1"/>
    <property type="molecule type" value="Genomic_DNA"/>
</dbReference>
<name>A0A6F8YMK3_9ACTN</name>
<evidence type="ECO:0000313" key="4">
    <source>
        <dbReference type="EMBL" id="BCB87198.1"/>
    </source>
</evidence>
<feature type="domain" description="DUF6923" evidence="3">
    <location>
        <begin position="85"/>
        <end position="270"/>
    </location>
</feature>
<keyword evidence="5" id="KW-1185">Reference proteome</keyword>
<dbReference type="AlphaFoldDB" id="A0A6F8YMK3"/>
<dbReference type="SUPFAM" id="SSF50969">
    <property type="entry name" value="YVTN repeat-like/Quinoprotein amine dehydrogenase"/>
    <property type="match status" value="1"/>
</dbReference>